<feature type="compositionally biased region" description="Polar residues" evidence="1">
    <location>
        <begin position="56"/>
        <end position="68"/>
    </location>
</feature>
<dbReference type="EnsemblPlants" id="TuG1812G0500001361.01.T02">
    <property type="protein sequence ID" value="TuG1812G0500001361.01.T02"/>
    <property type="gene ID" value="TuG1812G0500001361.01"/>
</dbReference>
<evidence type="ECO:0000313" key="3">
    <source>
        <dbReference type="EnsemblPlants" id="TuG1812G0500001361.01.T02"/>
    </source>
</evidence>
<proteinExistence type="predicted"/>
<organism evidence="3 4">
    <name type="scientific">Triticum urartu</name>
    <name type="common">Red wild einkorn</name>
    <name type="synonym">Crithodium urartu</name>
    <dbReference type="NCBI Taxonomy" id="4572"/>
    <lineage>
        <taxon>Eukaryota</taxon>
        <taxon>Viridiplantae</taxon>
        <taxon>Streptophyta</taxon>
        <taxon>Embryophyta</taxon>
        <taxon>Tracheophyta</taxon>
        <taxon>Spermatophyta</taxon>
        <taxon>Magnoliopsida</taxon>
        <taxon>Liliopsida</taxon>
        <taxon>Poales</taxon>
        <taxon>Poaceae</taxon>
        <taxon>BOP clade</taxon>
        <taxon>Pooideae</taxon>
        <taxon>Triticodae</taxon>
        <taxon>Triticeae</taxon>
        <taxon>Triticinae</taxon>
        <taxon>Triticum</taxon>
    </lineage>
</organism>
<protein>
    <submittedName>
        <fullName evidence="3">Uncharacterized protein</fullName>
    </submittedName>
</protein>
<feature type="compositionally biased region" description="Basic residues" evidence="1">
    <location>
        <begin position="74"/>
        <end position="94"/>
    </location>
</feature>
<evidence type="ECO:0000313" key="4">
    <source>
        <dbReference type="Proteomes" id="UP000015106"/>
    </source>
</evidence>
<dbReference type="Gramene" id="TuG1812G0500001361.01.T02">
    <property type="protein sequence ID" value="TuG1812G0500001361.01.T02"/>
    <property type="gene ID" value="TuG1812G0500001361.01"/>
</dbReference>
<dbReference type="Proteomes" id="UP000015106">
    <property type="component" value="Chromosome 5"/>
</dbReference>
<feature type="region of interest" description="Disordered" evidence="1">
    <location>
        <begin position="46"/>
        <end position="99"/>
    </location>
</feature>
<keyword evidence="2" id="KW-0812">Transmembrane</keyword>
<keyword evidence="2" id="KW-1133">Transmembrane helix</keyword>
<dbReference type="AlphaFoldDB" id="A0A8R7QAA0"/>
<reference evidence="3" key="2">
    <citation type="submission" date="2018-03" db="EMBL/GenBank/DDBJ databases">
        <title>The Triticum urartu genome reveals the dynamic nature of wheat genome evolution.</title>
        <authorList>
            <person name="Ling H."/>
            <person name="Ma B."/>
            <person name="Shi X."/>
            <person name="Liu H."/>
            <person name="Dong L."/>
            <person name="Sun H."/>
            <person name="Cao Y."/>
            <person name="Gao Q."/>
            <person name="Zheng S."/>
            <person name="Li Y."/>
            <person name="Yu Y."/>
            <person name="Du H."/>
            <person name="Qi M."/>
            <person name="Li Y."/>
            <person name="Yu H."/>
            <person name="Cui Y."/>
            <person name="Wang N."/>
            <person name="Chen C."/>
            <person name="Wu H."/>
            <person name="Zhao Y."/>
            <person name="Zhang J."/>
            <person name="Li Y."/>
            <person name="Zhou W."/>
            <person name="Zhang B."/>
            <person name="Hu W."/>
            <person name="Eijk M."/>
            <person name="Tang J."/>
            <person name="Witsenboer H."/>
            <person name="Zhao S."/>
            <person name="Li Z."/>
            <person name="Zhang A."/>
            <person name="Wang D."/>
            <person name="Liang C."/>
        </authorList>
    </citation>
    <scope>NUCLEOTIDE SEQUENCE [LARGE SCALE GENOMIC DNA]</scope>
    <source>
        <strain evidence="3">cv. G1812</strain>
    </source>
</reference>
<feature type="transmembrane region" description="Helical" evidence="2">
    <location>
        <begin position="160"/>
        <end position="183"/>
    </location>
</feature>
<name>A0A8R7QAA0_TRIUA</name>
<evidence type="ECO:0000256" key="2">
    <source>
        <dbReference type="SAM" id="Phobius"/>
    </source>
</evidence>
<reference evidence="3" key="3">
    <citation type="submission" date="2022-06" db="UniProtKB">
        <authorList>
            <consortium name="EnsemblPlants"/>
        </authorList>
    </citation>
    <scope>IDENTIFICATION</scope>
</reference>
<sequence length="231" mass="25580">GHAILRRAVLPAPWPVSSPPRPPPRVIRVLRTRFAEGEAQAAALLARAGRFERTPPTANSCSSRSSPPRETAGRRRTRGRRGSVRSGRGLRRHGCGGSGRGRYAPSVHYLPVLFVPSAQNAFCVRASATDTATQPMMSACGEKRAQVKGRPSCKNSVRGIFVLTAHTMASVASVLTLLFCFSLRRFFTSPDKNKNCKEEVKRKHRTKDERQRALLYIFPPKYDGQWCACLH</sequence>
<evidence type="ECO:0000256" key="1">
    <source>
        <dbReference type="SAM" id="MobiDB-lite"/>
    </source>
</evidence>
<keyword evidence="4" id="KW-1185">Reference proteome</keyword>
<keyword evidence="2" id="KW-0472">Membrane</keyword>
<accession>A0A8R7QAA0</accession>
<reference evidence="4" key="1">
    <citation type="journal article" date="2013" name="Nature">
        <title>Draft genome of the wheat A-genome progenitor Triticum urartu.</title>
        <authorList>
            <person name="Ling H.Q."/>
            <person name="Zhao S."/>
            <person name="Liu D."/>
            <person name="Wang J."/>
            <person name="Sun H."/>
            <person name="Zhang C."/>
            <person name="Fan H."/>
            <person name="Li D."/>
            <person name="Dong L."/>
            <person name="Tao Y."/>
            <person name="Gao C."/>
            <person name="Wu H."/>
            <person name="Li Y."/>
            <person name="Cui Y."/>
            <person name="Guo X."/>
            <person name="Zheng S."/>
            <person name="Wang B."/>
            <person name="Yu K."/>
            <person name="Liang Q."/>
            <person name="Yang W."/>
            <person name="Lou X."/>
            <person name="Chen J."/>
            <person name="Feng M."/>
            <person name="Jian J."/>
            <person name="Zhang X."/>
            <person name="Luo G."/>
            <person name="Jiang Y."/>
            <person name="Liu J."/>
            <person name="Wang Z."/>
            <person name="Sha Y."/>
            <person name="Zhang B."/>
            <person name="Wu H."/>
            <person name="Tang D."/>
            <person name="Shen Q."/>
            <person name="Xue P."/>
            <person name="Zou S."/>
            <person name="Wang X."/>
            <person name="Liu X."/>
            <person name="Wang F."/>
            <person name="Yang Y."/>
            <person name="An X."/>
            <person name="Dong Z."/>
            <person name="Zhang K."/>
            <person name="Zhang X."/>
            <person name="Luo M.C."/>
            <person name="Dvorak J."/>
            <person name="Tong Y."/>
            <person name="Wang J."/>
            <person name="Yang H."/>
            <person name="Li Z."/>
            <person name="Wang D."/>
            <person name="Zhang A."/>
            <person name="Wang J."/>
        </authorList>
    </citation>
    <scope>NUCLEOTIDE SEQUENCE</scope>
    <source>
        <strain evidence="4">cv. G1812</strain>
    </source>
</reference>